<evidence type="ECO:0000256" key="4">
    <source>
        <dbReference type="HAMAP-Rule" id="MF_01368"/>
    </source>
</evidence>
<dbReference type="SUPFAM" id="SSF64263">
    <property type="entry name" value="Prokaryotic ribosomal protein L17"/>
    <property type="match status" value="1"/>
</dbReference>
<dbReference type="AlphaFoldDB" id="A0A9D1T1F3"/>
<organism evidence="7 8">
    <name type="scientific">Candidatus Spyradosoma merdigallinarum</name>
    <dbReference type="NCBI Taxonomy" id="2840950"/>
    <lineage>
        <taxon>Bacteria</taxon>
        <taxon>Pseudomonadati</taxon>
        <taxon>Verrucomicrobiota</taxon>
        <taxon>Opitutia</taxon>
        <taxon>Opitutia incertae sedis</taxon>
        <taxon>Candidatus Spyradosoma</taxon>
    </lineage>
</organism>
<dbReference type="PANTHER" id="PTHR14413:SF16">
    <property type="entry name" value="LARGE RIBOSOMAL SUBUNIT PROTEIN BL17M"/>
    <property type="match status" value="1"/>
</dbReference>
<dbReference type="InterPro" id="IPR047859">
    <property type="entry name" value="Ribosomal_bL17_CS"/>
</dbReference>
<dbReference type="GO" id="GO:0022625">
    <property type="term" value="C:cytosolic large ribosomal subunit"/>
    <property type="evidence" value="ECO:0007669"/>
    <property type="project" value="TreeGrafter"/>
</dbReference>
<comment type="similarity">
    <text evidence="1 4 5">Belongs to the bacterial ribosomal protein bL17 family.</text>
</comment>
<evidence type="ECO:0000256" key="5">
    <source>
        <dbReference type="RuleBase" id="RU000660"/>
    </source>
</evidence>
<evidence type="ECO:0000313" key="7">
    <source>
        <dbReference type="EMBL" id="HIV03671.1"/>
    </source>
</evidence>
<feature type="compositionally biased region" description="Basic residues" evidence="6">
    <location>
        <begin position="134"/>
        <end position="145"/>
    </location>
</feature>
<evidence type="ECO:0000313" key="8">
    <source>
        <dbReference type="Proteomes" id="UP000886812"/>
    </source>
</evidence>
<evidence type="ECO:0000256" key="6">
    <source>
        <dbReference type="SAM" id="MobiDB-lite"/>
    </source>
</evidence>
<reference evidence="7" key="1">
    <citation type="submission" date="2020-10" db="EMBL/GenBank/DDBJ databases">
        <authorList>
            <person name="Gilroy R."/>
        </authorList>
    </citation>
    <scope>NUCLEOTIDE SEQUENCE</scope>
    <source>
        <strain evidence="7">10669</strain>
    </source>
</reference>
<dbReference type="InterPro" id="IPR000456">
    <property type="entry name" value="Ribosomal_bL17"/>
</dbReference>
<dbReference type="Proteomes" id="UP000886812">
    <property type="component" value="Unassembled WGS sequence"/>
</dbReference>
<comment type="caution">
    <text evidence="7">The sequence shown here is derived from an EMBL/GenBank/DDBJ whole genome shotgun (WGS) entry which is preliminary data.</text>
</comment>
<proteinExistence type="inferred from homology"/>
<gene>
    <name evidence="4 7" type="primary">rplQ</name>
    <name evidence="7" type="ORF">IAC75_00770</name>
</gene>
<dbReference type="PANTHER" id="PTHR14413">
    <property type="entry name" value="RIBOSOMAL PROTEIN L17"/>
    <property type="match status" value="1"/>
</dbReference>
<dbReference type="Gene3D" id="3.90.1030.10">
    <property type="entry name" value="Ribosomal protein L17"/>
    <property type="match status" value="1"/>
</dbReference>
<feature type="region of interest" description="Disordered" evidence="6">
    <location>
        <begin position="132"/>
        <end position="170"/>
    </location>
</feature>
<dbReference type="GO" id="GO:0003735">
    <property type="term" value="F:structural constituent of ribosome"/>
    <property type="evidence" value="ECO:0007669"/>
    <property type="project" value="InterPro"/>
</dbReference>
<evidence type="ECO:0000256" key="3">
    <source>
        <dbReference type="ARBA" id="ARBA00023274"/>
    </source>
</evidence>
<evidence type="ECO:0000256" key="1">
    <source>
        <dbReference type="ARBA" id="ARBA00008777"/>
    </source>
</evidence>
<feature type="compositionally biased region" description="Low complexity" evidence="6">
    <location>
        <begin position="149"/>
        <end position="170"/>
    </location>
</feature>
<evidence type="ECO:0000256" key="2">
    <source>
        <dbReference type="ARBA" id="ARBA00022980"/>
    </source>
</evidence>
<dbReference type="NCBIfam" id="TIGR00059">
    <property type="entry name" value="L17"/>
    <property type="match status" value="1"/>
</dbReference>
<keyword evidence="3 4" id="KW-0687">Ribonucleoprotein</keyword>
<reference evidence="7" key="2">
    <citation type="journal article" date="2021" name="PeerJ">
        <title>Extensive microbial diversity within the chicken gut microbiome revealed by metagenomics and culture.</title>
        <authorList>
            <person name="Gilroy R."/>
            <person name="Ravi A."/>
            <person name="Getino M."/>
            <person name="Pursley I."/>
            <person name="Horton D.L."/>
            <person name="Alikhan N.F."/>
            <person name="Baker D."/>
            <person name="Gharbi K."/>
            <person name="Hall N."/>
            <person name="Watson M."/>
            <person name="Adriaenssens E.M."/>
            <person name="Foster-Nyarko E."/>
            <person name="Jarju S."/>
            <person name="Secka A."/>
            <person name="Antonio M."/>
            <person name="Oren A."/>
            <person name="Chaudhuri R.R."/>
            <person name="La Ragione R."/>
            <person name="Hildebrand F."/>
            <person name="Pallen M.J."/>
        </authorList>
    </citation>
    <scope>NUCLEOTIDE SEQUENCE</scope>
    <source>
        <strain evidence="7">10669</strain>
    </source>
</reference>
<keyword evidence="2 4" id="KW-0689">Ribosomal protein</keyword>
<protein>
    <recommendedName>
        <fullName evidence="4">Large ribosomal subunit protein bL17</fullName>
    </recommendedName>
</protein>
<dbReference type="Pfam" id="PF01196">
    <property type="entry name" value="Ribosomal_L17"/>
    <property type="match status" value="1"/>
</dbReference>
<name>A0A9D1T1F3_9BACT</name>
<dbReference type="PROSITE" id="PS01167">
    <property type="entry name" value="RIBOSOMAL_L17"/>
    <property type="match status" value="1"/>
</dbReference>
<dbReference type="GO" id="GO:0006412">
    <property type="term" value="P:translation"/>
    <property type="evidence" value="ECO:0007669"/>
    <property type="project" value="UniProtKB-UniRule"/>
</dbReference>
<comment type="subunit">
    <text evidence="4">Part of the 50S ribosomal subunit. Contacts protein L32.</text>
</comment>
<accession>A0A9D1T1F3</accession>
<sequence length="170" mass="18631">MRHCKHRHQLGVKKEHRIALLANLAAALFVHNRIKTTLPKAKALRPFAEKVITLAKKAAQTDDRAKKLHFYRLALAKVRSEEAVAILFTKRAQEFLNRNGGYTRIYKLAIPRIGDGAEMALIELIAANDEGYKKAPKKAAPKAKKAKEAAAPAAEEAPAPEAAPAEQPSA</sequence>
<dbReference type="EMBL" id="DVOG01000019">
    <property type="protein sequence ID" value="HIV03671.1"/>
    <property type="molecule type" value="Genomic_DNA"/>
</dbReference>
<dbReference type="InterPro" id="IPR036373">
    <property type="entry name" value="Ribosomal_bL17_sf"/>
</dbReference>
<dbReference type="HAMAP" id="MF_01368">
    <property type="entry name" value="Ribosomal_bL17"/>
    <property type="match status" value="1"/>
</dbReference>